<keyword evidence="5 7" id="KW-1133">Transmembrane helix</keyword>
<dbReference type="RefSeq" id="WP_067590294.1">
    <property type="nucleotide sequence ID" value="NZ_JABMCZ010000004.1"/>
</dbReference>
<feature type="transmembrane region" description="Helical" evidence="7">
    <location>
        <begin position="114"/>
        <end position="132"/>
    </location>
</feature>
<dbReference type="SUPFAM" id="SSF103473">
    <property type="entry name" value="MFS general substrate transporter"/>
    <property type="match status" value="1"/>
</dbReference>
<dbReference type="Gene3D" id="1.20.1250.20">
    <property type="entry name" value="MFS general substrate transporter like domains"/>
    <property type="match status" value="1"/>
</dbReference>
<feature type="transmembrane region" description="Helical" evidence="7">
    <location>
        <begin position="265"/>
        <end position="288"/>
    </location>
</feature>
<evidence type="ECO:0000256" key="1">
    <source>
        <dbReference type="ARBA" id="ARBA00004651"/>
    </source>
</evidence>
<evidence type="ECO:0000256" key="4">
    <source>
        <dbReference type="ARBA" id="ARBA00022692"/>
    </source>
</evidence>
<name>A0A164MDU1_9NOCA</name>
<keyword evidence="3" id="KW-1003">Cell membrane</keyword>
<evidence type="ECO:0000256" key="5">
    <source>
        <dbReference type="ARBA" id="ARBA00022989"/>
    </source>
</evidence>
<dbReference type="PROSITE" id="PS50850">
    <property type="entry name" value="MFS"/>
    <property type="match status" value="1"/>
</dbReference>
<comment type="subcellular location">
    <subcellularLocation>
        <location evidence="1">Cell membrane</location>
        <topology evidence="1">Multi-pass membrane protein</topology>
    </subcellularLocation>
</comment>
<comment type="caution">
    <text evidence="9">The sequence shown here is derived from an EMBL/GenBank/DDBJ whole genome shotgun (WGS) entry which is preliminary data.</text>
</comment>
<dbReference type="PANTHER" id="PTHR42718:SF46">
    <property type="entry name" value="BLR6921 PROTEIN"/>
    <property type="match status" value="1"/>
</dbReference>
<protein>
    <submittedName>
        <fullName evidence="9">MFS transporter</fullName>
    </submittedName>
</protein>
<dbReference type="InterPro" id="IPR036259">
    <property type="entry name" value="MFS_trans_sf"/>
</dbReference>
<evidence type="ECO:0000313" key="10">
    <source>
        <dbReference type="Proteomes" id="UP000076512"/>
    </source>
</evidence>
<dbReference type="Proteomes" id="UP000076512">
    <property type="component" value="Unassembled WGS sequence"/>
</dbReference>
<feature type="transmembrane region" description="Helical" evidence="7">
    <location>
        <begin position="294"/>
        <end position="317"/>
    </location>
</feature>
<feature type="transmembrane region" description="Helical" evidence="7">
    <location>
        <begin position="17"/>
        <end position="36"/>
    </location>
</feature>
<evidence type="ECO:0000256" key="6">
    <source>
        <dbReference type="ARBA" id="ARBA00023136"/>
    </source>
</evidence>
<evidence type="ECO:0000313" key="9">
    <source>
        <dbReference type="EMBL" id="KZM73272.1"/>
    </source>
</evidence>
<dbReference type="InterPro" id="IPR020846">
    <property type="entry name" value="MFS_dom"/>
</dbReference>
<evidence type="ECO:0000256" key="2">
    <source>
        <dbReference type="ARBA" id="ARBA00022448"/>
    </source>
</evidence>
<accession>A0A164MDU1</accession>
<dbReference type="Pfam" id="PF07690">
    <property type="entry name" value="MFS_1"/>
    <property type="match status" value="1"/>
</dbReference>
<gene>
    <name evidence="9" type="ORF">AWN90_31890</name>
</gene>
<feature type="transmembrane region" description="Helical" evidence="7">
    <location>
        <begin position="144"/>
        <end position="165"/>
    </location>
</feature>
<feature type="transmembrane region" description="Helical" evidence="7">
    <location>
        <begin position="352"/>
        <end position="380"/>
    </location>
</feature>
<feature type="transmembrane region" description="Helical" evidence="7">
    <location>
        <begin position="228"/>
        <end position="244"/>
    </location>
</feature>
<dbReference type="EMBL" id="LWGR01000007">
    <property type="protein sequence ID" value="KZM73272.1"/>
    <property type="molecule type" value="Genomic_DNA"/>
</dbReference>
<evidence type="ECO:0000256" key="7">
    <source>
        <dbReference type="SAM" id="Phobius"/>
    </source>
</evidence>
<keyword evidence="2" id="KW-0813">Transport</keyword>
<reference evidence="9 10" key="1">
    <citation type="submission" date="2016-04" db="EMBL/GenBank/DDBJ databases">
        <authorList>
            <person name="Evans L.H."/>
            <person name="Alamgir A."/>
            <person name="Owens N."/>
            <person name="Weber N.D."/>
            <person name="Virtaneva K."/>
            <person name="Barbian K."/>
            <person name="Babar A."/>
            <person name="Rosenke K."/>
        </authorList>
    </citation>
    <scope>NUCLEOTIDE SEQUENCE [LARGE SCALE GENOMIC DNA]</scope>
    <source>
        <strain evidence="9 10">IFM 0406</strain>
    </source>
</reference>
<dbReference type="AlphaFoldDB" id="A0A164MDU1"/>
<proteinExistence type="predicted"/>
<feature type="transmembrane region" description="Helical" evidence="7">
    <location>
        <begin position="84"/>
        <end position="102"/>
    </location>
</feature>
<dbReference type="Gene3D" id="1.20.1720.10">
    <property type="entry name" value="Multidrug resistance protein D"/>
    <property type="match status" value="1"/>
</dbReference>
<dbReference type="PRINTS" id="PR01036">
    <property type="entry name" value="TCRTETB"/>
</dbReference>
<keyword evidence="10" id="KW-1185">Reference proteome</keyword>
<dbReference type="CDD" id="cd17321">
    <property type="entry name" value="MFS_MMR_MDR_like"/>
    <property type="match status" value="1"/>
</dbReference>
<keyword evidence="6 7" id="KW-0472">Membrane</keyword>
<dbReference type="GO" id="GO:0022857">
    <property type="term" value="F:transmembrane transporter activity"/>
    <property type="evidence" value="ECO:0007669"/>
    <property type="project" value="InterPro"/>
</dbReference>
<feature type="transmembrane region" description="Helical" evidence="7">
    <location>
        <begin position="426"/>
        <end position="447"/>
    </location>
</feature>
<keyword evidence="4 7" id="KW-0812">Transmembrane</keyword>
<dbReference type="GO" id="GO:0005886">
    <property type="term" value="C:plasma membrane"/>
    <property type="evidence" value="ECO:0007669"/>
    <property type="project" value="UniProtKB-SubCell"/>
</dbReference>
<feature type="transmembrane region" description="Helical" evidence="7">
    <location>
        <begin position="204"/>
        <end position="222"/>
    </location>
</feature>
<dbReference type="PANTHER" id="PTHR42718">
    <property type="entry name" value="MAJOR FACILITATOR SUPERFAMILY MULTIDRUG TRANSPORTER MFSC"/>
    <property type="match status" value="1"/>
</dbReference>
<evidence type="ECO:0000259" key="8">
    <source>
        <dbReference type="PROSITE" id="PS50850"/>
    </source>
</evidence>
<feature type="transmembrane region" description="Helical" evidence="7">
    <location>
        <begin position="329"/>
        <end position="346"/>
    </location>
</feature>
<feature type="transmembrane region" description="Helical" evidence="7">
    <location>
        <begin position="171"/>
        <end position="192"/>
    </location>
</feature>
<feature type="transmembrane region" description="Helical" evidence="7">
    <location>
        <begin position="401"/>
        <end position="420"/>
    </location>
</feature>
<organism evidence="9 10">
    <name type="scientific">Nocardia terpenica</name>
    <dbReference type="NCBI Taxonomy" id="455432"/>
    <lineage>
        <taxon>Bacteria</taxon>
        <taxon>Bacillati</taxon>
        <taxon>Actinomycetota</taxon>
        <taxon>Actinomycetes</taxon>
        <taxon>Mycobacteriales</taxon>
        <taxon>Nocardiaceae</taxon>
        <taxon>Nocardia</taxon>
    </lineage>
</organism>
<dbReference type="OrthoDB" id="4325372at2"/>
<dbReference type="InterPro" id="IPR011701">
    <property type="entry name" value="MFS"/>
</dbReference>
<sequence length="464" mass="47844">MATTANAPTTITGRQRLIVLLLLGAQFMLSVDYSILNVALPRVGAGVGLGLSALPWILTAYALPAAGFTLLFGRIADLFGRRRMFLIGITLLAAASLIGGFATNPVELLTARTLQGFATAIATPAALSLLVTSFSDESQRARVLGLNGALLSGGFTVGALVGGTLVTGLSWRWALLINVPVALIILAVTPFVVSPSRASTGVKLDVPGAITVTLGLLSFSFGVVNHNVYALIAGVLLLVVFWLIERKAPAPLAAVSILNRPTVKWGNLAGLIVFSMESGLIFLMTLYLQDVLHFSALTTGLLFGVPGLASVVAGIIAGRFIGRYGPARVLTVGLIVQTGFTAPLMVLGPSTLWLWVLMPALFIGFFGHVTAIASFMVTATTGLPDSEQGLATGLATLTQQIGITVGIPVLSAIAAGQAVLLTGIHLAVAANVAITVTVIVLISLGLLRRAPAVVGSIESTELAG</sequence>
<dbReference type="STRING" id="455432.AWN90_31890"/>
<feature type="domain" description="Major facilitator superfamily (MFS) profile" evidence="8">
    <location>
        <begin position="18"/>
        <end position="448"/>
    </location>
</feature>
<feature type="transmembrane region" description="Helical" evidence="7">
    <location>
        <begin position="48"/>
        <end position="72"/>
    </location>
</feature>
<evidence type="ECO:0000256" key="3">
    <source>
        <dbReference type="ARBA" id="ARBA00022475"/>
    </source>
</evidence>